<evidence type="ECO:0000313" key="3">
    <source>
        <dbReference type="EMBL" id="PAE07944.1"/>
    </source>
</evidence>
<dbReference type="SUPFAM" id="SSF53474">
    <property type="entry name" value="alpha/beta-Hydrolases"/>
    <property type="match status" value="1"/>
</dbReference>
<evidence type="ECO:0000256" key="1">
    <source>
        <dbReference type="SAM" id="Phobius"/>
    </source>
</evidence>
<dbReference type="InterPro" id="IPR029058">
    <property type="entry name" value="AB_hydrolase_fold"/>
</dbReference>
<proteinExistence type="predicted"/>
<keyword evidence="1" id="KW-1133">Transmembrane helix</keyword>
<dbReference type="AlphaFoldDB" id="A0A268HDJ8"/>
<dbReference type="InterPro" id="IPR053145">
    <property type="entry name" value="AB_hydrolase_Est10"/>
</dbReference>
<feature type="domain" description="Serine aminopeptidase S33" evidence="2">
    <location>
        <begin position="54"/>
        <end position="293"/>
    </location>
</feature>
<evidence type="ECO:0000313" key="4">
    <source>
        <dbReference type="Proteomes" id="UP000216475"/>
    </source>
</evidence>
<dbReference type="InterPro" id="IPR022742">
    <property type="entry name" value="Hydrolase_4"/>
</dbReference>
<dbReference type="Gene3D" id="3.40.50.1820">
    <property type="entry name" value="alpha/beta hydrolase"/>
    <property type="match status" value="1"/>
</dbReference>
<accession>A0A268HDJ8</accession>
<organism evidence="3 4">
    <name type="scientific">Terribacillus saccharophilus</name>
    <dbReference type="NCBI Taxonomy" id="361277"/>
    <lineage>
        <taxon>Bacteria</taxon>
        <taxon>Bacillati</taxon>
        <taxon>Bacillota</taxon>
        <taxon>Bacilli</taxon>
        <taxon>Bacillales</taxon>
        <taxon>Bacillaceae</taxon>
        <taxon>Terribacillus</taxon>
    </lineage>
</organism>
<dbReference type="PANTHER" id="PTHR43265:SF1">
    <property type="entry name" value="ESTERASE ESTD"/>
    <property type="match status" value="1"/>
</dbReference>
<keyword evidence="1" id="KW-0472">Membrane</keyword>
<feature type="transmembrane region" description="Helical" evidence="1">
    <location>
        <begin position="7"/>
        <end position="24"/>
    </location>
</feature>
<protein>
    <submittedName>
        <fullName evidence="3">Alpha/beta hydrolase</fullName>
    </submittedName>
</protein>
<dbReference type="Proteomes" id="UP000216475">
    <property type="component" value="Unassembled WGS sequence"/>
</dbReference>
<dbReference type="GO" id="GO:0052689">
    <property type="term" value="F:carboxylic ester hydrolase activity"/>
    <property type="evidence" value="ECO:0007669"/>
    <property type="project" value="TreeGrafter"/>
</dbReference>
<dbReference type="RefSeq" id="WP_095269959.1">
    <property type="nucleotide sequence ID" value="NZ_NPBH01000031.1"/>
</dbReference>
<gene>
    <name evidence="3" type="ORF">CHI12_08880</name>
</gene>
<dbReference type="Pfam" id="PF12146">
    <property type="entry name" value="Hydrolase_4"/>
    <property type="match status" value="1"/>
</dbReference>
<dbReference type="PANTHER" id="PTHR43265">
    <property type="entry name" value="ESTERASE ESTD"/>
    <property type="match status" value="1"/>
</dbReference>
<dbReference type="EMBL" id="NPBH01000031">
    <property type="protein sequence ID" value="PAE07944.1"/>
    <property type="molecule type" value="Genomic_DNA"/>
</dbReference>
<keyword evidence="1" id="KW-0812">Transmembrane</keyword>
<sequence length="331" mass="37365">MKKRYKLLISILFIIMLVAGVFIYENDYAMQEKDVIIRTDQGDLAGFVALPQEKNEGVVIFVHGDGAQNATQDGGYKPLMERFAKQGYASVSWDKPGVGKSTGNWLDQTMDERAQEVEDVMEWAENQDDINTEKIILWGASQAGWVIPKVQQKREDVTASILVGPAINWLRQGAYNTTEEMKSEGKTEDEIMQVLNNDKKESDLILAGATYEDYIEETADDSLSEERYAFVQKNISADATEDIEKIESPVHIVLAENDLNVDSNETEKTYKQLLPKSQLTVRIISGVDHSMLNPALHESQILTYLSAILAPKDTLVSEEYLDYCEELIRHM</sequence>
<comment type="caution">
    <text evidence="3">The sequence shown here is derived from an EMBL/GenBank/DDBJ whole genome shotgun (WGS) entry which is preliminary data.</text>
</comment>
<reference evidence="3 4" key="1">
    <citation type="submission" date="2017-07" db="EMBL/GenBank/DDBJ databases">
        <title>Isolation and whole genome analysis of endospore-forming bacteria from heroin.</title>
        <authorList>
            <person name="Kalinowski J."/>
            <person name="Ahrens B."/>
            <person name="Al-Dilaimi A."/>
            <person name="Winkler A."/>
            <person name="Wibberg D."/>
            <person name="Schleenbecker U."/>
            <person name="Ruckert C."/>
            <person name="Wolfel R."/>
            <person name="Grass G."/>
        </authorList>
    </citation>
    <scope>NUCLEOTIDE SEQUENCE [LARGE SCALE GENOMIC DNA]</scope>
    <source>
        <strain evidence="3 4">7509</strain>
    </source>
</reference>
<keyword evidence="3" id="KW-0378">Hydrolase</keyword>
<name>A0A268HDJ8_9BACI</name>
<evidence type="ECO:0000259" key="2">
    <source>
        <dbReference type="Pfam" id="PF12146"/>
    </source>
</evidence>